<dbReference type="Proteomes" id="UP000199112">
    <property type="component" value="Unassembled WGS sequence"/>
</dbReference>
<dbReference type="RefSeq" id="WP_090508098.1">
    <property type="nucleotide sequence ID" value="NZ_FNWL01000004.1"/>
</dbReference>
<dbReference type="OrthoDB" id="10436at2157"/>
<dbReference type="Pfam" id="PF01522">
    <property type="entry name" value="Polysacc_deac_1"/>
    <property type="match status" value="1"/>
</dbReference>
<sequence length="295" mass="33960">MSNATVCFSYHFDAVSTWLWSYDSWDAPTRHSRGVFGAEIAAHRLLDLHDAYDVDSTWCIPGHTIESFPEICAEVADRGHGVQHHGWTHRGPSTYESREAEKADIERGIDAIYDLTGEKPTGYASPAWDFSEHTLEILLELGFEWDSSKMASDFKPHYVYDDWNAPEDGPYDRGEPTDIVELPASWQRDDFPALTYTWSQPHRMGYVSEDSLFRRWYDQFDWMVEHVNGGVFVLTLHPQVIGQAHRLSRLEDLLEYMSSTSGVEFETMDAAASAFRAEHPDPESFRDEYFFSHRS</sequence>
<dbReference type="SUPFAM" id="SSF88713">
    <property type="entry name" value="Glycoside hydrolase/deacetylase"/>
    <property type="match status" value="1"/>
</dbReference>
<dbReference type="InterPro" id="IPR037950">
    <property type="entry name" value="PgdA-like"/>
</dbReference>
<dbReference type="EMBL" id="FNWL01000004">
    <property type="protein sequence ID" value="SEH17715.1"/>
    <property type="molecule type" value="Genomic_DNA"/>
</dbReference>
<dbReference type="AlphaFoldDB" id="A0A1H6G754"/>
<evidence type="ECO:0000313" key="3">
    <source>
        <dbReference type="Proteomes" id="UP000199112"/>
    </source>
</evidence>
<protein>
    <submittedName>
        <fullName evidence="2">Polysaccharide deacetylase</fullName>
    </submittedName>
</protein>
<dbReference type="GO" id="GO:0005975">
    <property type="term" value="P:carbohydrate metabolic process"/>
    <property type="evidence" value="ECO:0007669"/>
    <property type="project" value="InterPro"/>
</dbReference>
<accession>A0A1H6G754</accession>
<dbReference type="InterPro" id="IPR011330">
    <property type="entry name" value="Glyco_hydro/deAcase_b/a-brl"/>
</dbReference>
<dbReference type="PROSITE" id="PS51677">
    <property type="entry name" value="NODB"/>
    <property type="match status" value="1"/>
</dbReference>
<dbReference type="GO" id="GO:0016810">
    <property type="term" value="F:hydrolase activity, acting on carbon-nitrogen (but not peptide) bonds"/>
    <property type="evidence" value="ECO:0007669"/>
    <property type="project" value="InterPro"/>
</dbReference>
<evidence type="ECO:0000259" key="1">
    <source>
        <dbReference type="PROSITE" id="PS51677"/>
    </source>
</evidence>
<proteinExistence type="predicted"/>
<dbReference type="CDD" id="cd10938">
    <property type="entry name" value="CE4_HpPgdA_like"/>
    <property type="match status" value="1"/>
</dbReference>
<gene>
    <name evidence="2" type="ORF">SAMN04487967_3357</name>
</gene>
<evidence type="ECO:0000313" key="2">
    <source>
        <dbReference type="EMBL" id="SEH17715.1"/>
    </source>
</evidence>
<dbReference type="Gene3D" id="3.20.20.370">
    <property type="entry name" value="Glycoside hydrolase/deacetylase"/>
    <property type="match status" value="1"/>
</dbReference>
<dbReference type="PANTHER" id="PTHR47561:SF1">
    <property type="entry name" value="POLYSACCHARIDE DEACETYLASE FAMILY PROTEIN (AFU_ORTHOLOGUE AFUA_6G05030)"/>
    <property type="match status" value="1"/>
</dbReference>
<name>A0A1H6G754_9EURY</name>
<reference evidence="3" key="1">
    <citation type="submission" date="2016-10" db="EMBL/GenBank/DDBJ databases">
        <authorList>
            <person name="Varghese N."/>
            <person name="Submissions S."/>
        </authorList>
    </citation>
    <scope>NUCLEOTIDE SEQUENCE [LARGE SCALE GENOMIC DNA]</scope>
    <source>
        <strain evidence="3">CGMCC 1.8981</strain>
    </source>
</reference>
<keyword evidence="3" id="KW-1185">Reference proteome</keyword>
<feature type="domain" description="NodB homology" evidence="1">
    <location>
        <begin position="16"/>
        <end position="266"/>
    </location>
</feature>
<dbReference type="PANTHER" id="PTHR47561">
    <property type="entry name" value="POLYSACCHARIDE DEACETYLASE FAMILY PROTEIN (AFU_ORTHOLOGUE AFUA_6G05030)"/>
    <property type="match status" value="1"/>
</dbReference>
<organism evidence="2 3">
    <name type="scientific">Natronorubrum sediminis</name>
    <dbReference type="NCBI Taxonomy" id="640943"/>
    <lineage>
        <taxon>Archaea</taxon>
        <taxon>Methanobacteriati</taxon>
        <taxon>Methanobacteriota</taxon>
        <taxon>Stenosarchaea group</taxon>
        <taxon>Halobacteria</taxon>
        <taxon>Halobacteriales</taxon>
        <taxon>Natrialbaceae</taxon>
        <taxon>Natronorubrum</taxon>
    </lineage>
</organism>
<dbReference type="InterPro" id="IPR002509">
    <property type="entry name" value="NODB_dom"/>
</dbReference>